<evidence type="ECO:0000259" key="1">
    <source>
        <dbReference type="Pfam" id="PF03235"/>
    </source>
</evidence>
<name>A0ABZ0CXL8_9BURK</name>
<evidence type="ECO:0000313" key="2">
    <source>
        <dbReference type="EMBL" id="WOB09727.1"/>
    </source>
</evidence>
<dbReference type="PANTHER" id="PTHR37292:SF2">
    <property type="entry name" value="DUF262 DOMAIN-CONTAINING PROTEIN"/>
    <property type="match status" value="1"/>
</dbReference>
<reference evidence="2 3" key="1">
    <citation type="submission" date="2023-10" db="EMBL/GenBank/DDBJ databases">
        <title>Bacteria for the degradation of biodegradable plastic PBAT(Polybutylene adipate terephthalate).</title>
        <authorList>
            <person name="Weon H.-Y."/>
            <person name="Yeon J."/>
        </authorList>
    </citation>
    <scope>NUCLEOTIDE SEQUENCE [LARGE SCALE GENOMIC DNA]</scope>
    <source>
        <strain evidence="2 3">SBD 7-3</strain>
    </source>
</reference>
<accession>A0ABZ0CXL8</accession>
<sequence>MTDTLFKEVHYSLGVLINDIGLGRIGLPDIQRPFVWANAKVRDLFDSMYRGYPVGYFLFWQTGAEGVETKVIGDANKQKAPSLLIVDGQQRLTSLYAVIRREAVLRENFEREHIRIAFRPQTGTFAVPDATTERDPEYILDISEVFNRPTHRTIGEYLKRLTASREVSDAEEEKVADAIGRLAGLTNFPFIALELSQQCTEEQVADVFVRINSEGKKLNQSDFILTLMSVFWDDGRTELEKFCRAARQPAPAGQASPFNQIFQPDPDHLLRVDVGVAFRRARLEHVYSLLRGKDLTSGEVSLEQRNSQFDKLRNAQGRVLNLTYWADFLNVVRSAGYRSAKTISSVNALVFAYQLYLLGRTEYDVEGFKLRNAIARWLFMSLLTGRFTSSPESRMEQDLAELRELKTADQFLTRLATVEAATLTDDYWTKTLPLDLATSAGRSPALFGFYAAQTLLGAQALFSQSPVVDLLDPPAQGQKKALERHHLFPKQYLKKQGIESVRDINQIANYALVEWDDNIAISDAPPAQYWGKYAERFDQSTLGAMMQGHALPEQWWTMSYEQFLAARRPLIAEVIRRGYAKLVTSAGQ</sequence>
<gene>
    <name evidence="2" type="ORF">RXV79_06600</name>
</gene>
<proteinExistence type="predicted"/>
<protein>
    <submittedName>
        <fullName evidence="2">DUF262 domain-containing protein</fullName>
    </submittedName>
</protein>
<dbReference type="PANTHER" id="PTHR37292">
    <property type="entry name" value="VNG6097C"/>
    <property type="match status" value="1"/>
</dbReference>
<dbReference type="InterPro" id="IPR004919">
    <property type="entry name" value="GmrSD_N"/>
</dbReference>
<dbReference type="Proteomes" id="UP001303946">
    <property type="component" value="Chromosome"/>
</dbReference>
<dbReference type="Pfam" id="PF03235">
    <property type="entry name" value="GmrSD_N"/>
    <property type="match status" value="1"/>
</dbReference>
<organism evidence="2 3">
    <name type="scientific">Piscinibacter gummiphilus</name>
    <dbReference type="NCBI Taxonomy" id="946333"/>
    <lineage>
        <taxon>Bacteria</taxon>
        <taxon>Pseudomonadati</taxon>
        <taxon>Pseudomonadota</taxon>
        <taxon>Betaproteobacteria</taxon>
        <taxon>Burkholderiales</taxon>
        <taxon>Sphaerotilaceae</taxon>
        <taxon>Piscinibacter</taxon>
    </lineage>
</organism>
<evidence type="ECO:0000313" key="3">
    <source>
        <dbReference type="Proteomes" id="UP001303946"/>
    </source>
</evidence>
<keyword evidence="3" id="KW-1185">Reference proteome</keyword>
<dbReference type="EMBL" id="CP136336">
    <property type="protein sequence ID" value="WOB09727.1"/>
    <property type="molecule type" value="Genomic_DNA"/>
</dbReference>
<dbReference type="RefSeq" id="WP_304303405.1">
    <property type="nucleotide sequence ID" value="NZ_CP136336.1"/>
</dbReference>
<feature type="domain" description="GmrSD restriction endonucleases N-terminal" evidence="1">
    <location>
        <begin position="16"/>
        <end position="225"/>
    </location>
</feature>